<accession>A0ABN9CM46</accession>
<dbReference type="SUPFAM" id="SSF53335">
    <property type="entry name" value="S-adenosyl-L-methionine-dependent methyltransferases"/>
    <property type="match status" value="1"/>
</dbReference>
<feature type="active site" description="Nucleophile" evidence="5">
    <location>
        <position position="239"/>
    </location>
</feature>
<sequence length="387" mass="42708">MGGVADGPVLPRYVRVNTLKTSVNEVTSYFKRQGYTYLGKARSIEEIVEFAQRPGKRFLQDLHIPDLLVFPPDTDFHKDSLYTAGHLILQDKASCLPALLLSPPIGAHVIDACAAPGNKTSHLAARLQNKGKVFAFDLDTKRLATMSTLLLRAGVICQELANQDFLSVNPDDPKYQKVSHILVDPSCSGSGMPDRMRMLSEEAGSETSERLQALSAFQGRALSHALSFSSVQTVVYSTCSVHQQENEDVVKNILEQHTDFRLVKALPSWPIRGMNTFPGSESCLRASLTETLTNGFFVALFERKDKGSRSSVACEEQRNVNRADTAAERPEQRDFNTADTAAAGTQSSKPGDKSNMMQVTLKRKASMTNVRSTTKKSRKKKHKIKDS</sequence>
<evidence type="ECO:0000256" key="1">
    <source>
        <dbReference type="ARBA" id="ARBA00022603"/>
    </source>
</evidence>
<name>A0ABN9CM46_9NEOB</name>
<feature type="binding site" evidence="5">
    <location>
        <position position="164"/>
    </location>
    <ligand>
        <name>S-adenosyl-L-methionine</name>
        <dbReference type="ChEBI" id="CHEBI:59789"/>
    </ligand>
</feature>
<dbReference type="Gene3D" id="3.30.70.1170">
    <property type="entry name" value="Sun protein, domain 3"/>
    <property type="match status" value="1"/>
</dbReference>
<evidence type="ECO:0000259" key="7">
    <source>
        <dbReference type="PROSITE" id="PS51686"/>
    </source>
</evidence>
<feature type="region of interest" description="Disordered" evidence="6">
    <location>
        <begin position="310"/>
        <end position="387"/>
    </location>
</feature>
<feature type="binding site" evidence="5">
    <location>
        <begin position="113"/>
        <end position="119"/>
    </location>
    <ligand>
        <name>S-adenosyl-L-methionine</name>
        <dbReference type="ChEBI" id="CHEBI:59789"/>
    </ligand>
</feature>
<comment type="caution">
    <text evidence="8">The sequence shown here is derived from an EMBL/GenBank/DDBJ whole genome shotgun (WGS) entry which is preliminary data.</text>
</comment>
<keyword evidence="2 5" id="KW-0808">Transferase</keyword>
<comment type="similarity">
    <text evidence="5">Belongs to the class I-like SAM-binding methyltransferase superfamily. RsmB/NOP family.</text>
</comment>
<evidence type="ECO:0000256" key="3">
    <source>
        <dbReference type="ARBA" id="ARBA00022691"/>
    </source>
</evidence>
<dbReference type="InterPro" id="IPR023267">
    <property type="entry name" value="RCMT"/>
</dbReference>
<keyword evidence="4 5" id="KW-0694">RNA-binding</keyword>
<evidence type="ECO:0000256" key="2">
    <source>
        <dbReference type="ARBA" id="ARBA00022679"/>
    </source>
</evidence>
<gene>
    <name evidence="8" type="ORF">SPARVUS_LOCUS5393821</name>
</gene>
<dbReference type="PANTHER" id="PTHR22807:SF4">
    <property type="entry name" value="28S RRNA (CYTOSINE-C(5))-METHYLTRANSFERASE"/>
    <property type="match status" value="1"/>
</dbReference>
<evidence type="ECO:0000256" key="4">
    <source>
        <dbReference type="ARBA" id="ARBA00022884"/>
    </source>
</evidence>
<dbReference type="CDD" id="cd02440">
    <property type="entry name" value="AdoMet_MTases"/>
    <property type="match status" value="1"/>
</dbReference>
<keyword evidence="1 5" id="KW-0489">Methyltransferase</keyword>
<evidence type="ECO:0000256" key="5">
    <source>
        <dbReference type="PROSITE-ProRule" id="PRU01023"/>
    </source>
</evidence>
<dbReference type="PANTHER" id="PTHR22807">
    <property type="entry name" value="NOP2 YEAST -RELATED NOL1/NOP2/FMU SUN DOMAIN-CONTAINING"/>
    <property type="match status" value="1"/>
</dbReference>
<dbReference type="Pfam" id="PF21148">
    <property type="entry name" value="NSUN5_fdxn-like"/>
    <property type="match status" value="1"/>
</dbReference>
<keyword evidence="3 5" id="KW-0949">S-adenosyl-L-methionine</keyword>
<dbReference type="InterPro" id="IPR049560">
    <property type="entry name" value="MeTrfase_RsmB-F_NOP2_cat"/>
</dbReference>
<evidence type="ECO:0000256" key="6">
    <source>
        <dbReference type="SAM" id="MobiDB-lite"/>
    </source>
</evidence>
<dbReference type="Pfam" id="PF01189">
    <property type="entry name" value="Methyltr_RsmB-F"/>
    <property type="match status" value="1"/>
</dbReference>
<keyword evidence="9" id="KW-1185">Reference proteome</keyword>
<feature type="compositionally biased region" description="Polar residues" evidence="6">
    <location>
        <begin position="337"/>
        <end position="349"/>
    </location>
</feature>
<feature type="binding site" evidence="5">
    <location>
        <position position="184"/>
    </location>
    <ligand>
        <name>S-adenosyl-L-methionine</name>
        <dbReference type="ChEBI" id="CHEBI:59789"/>
    </ligand>
</feature>
<proteinExistence type="inferred from homology"/>
<dbReference type="PROSITE" id="PS51686">
    <property type="entry name" value="SAM_MT_RSMB_NOP"/>
    <property type="match status" value="1"/>
</dbReference>
<evidence type="ECO:0000313" key="9">
    <source>
        <dbReference type="Proteomes" id="UP001162483"/>
    </source>
</evidence>
<dbReference type="InterPro" id="IPR049561">
    <property type="entry name" value="NSUN5_7_fdxn-like"/>
</dbReference>
<feature type="compositionally biased region" description="Basic and acidic residues" evidence="6">
    <location>
        <begin position="315"/>
        <end position="336"/>
    </location>
</feature>
<organism evidence="8 9">
    <name type="scientific">Staurois parvus</name>
    <dbReference type="NCBI Taxonomy" id="386267"/>
    <lineage>
        <taxon>Eukaryota</taxon>
        <taxon>Metazoa</taxon>
        <taxon>Chordata</taxon>
        <taxon>Craniata</taxon>
        <taxon>Vertebrata</taxon>
        <taxon>Euteleostomi</taxon>
        <taxon>Amphibia</taxon>
        <taxon>Batrachia</taxon>
        <taxon>Anura</taxon>
        <taxon>Neobatrachia</taxon>
        <taxon>Ranoidea</taxon>
        <taxon>Ranidae</taxon>
        <taxon>Staurois</taxon>
    </lineage>
</organism>
<dbReference type="Gene3D" id="3.40.50.150">
    <property type="entry name" value="Vaccinia Virus protein VP39"/>
    <property type="match status" value="1"/>
</dbReference>
<feature type="compositionally biased region" description="Basic residues" evidence="6">
    <location>
        <begin position="373"/>
        <end position="387"/>
    </location>
</feature>
<dbReference type="PRINTS" id="PR02008">
    <property type="entry name" value="RCMTFAMILY"/>
</dbReference>
<dbReference type="InterPro" id="IPR001678">
    <property type="entry name" value="MeTrfase_RsmB-F_NOP2_dom"/>
</dbReference>
<dbReference type="InterPro" id="IPR029063">
    <property type="entry name" value="SAM-dependent_MTases_sf"/>
</dbReference>
<feature type="domain" description="SAM-dependent MTase RsmB/NOP-type" evidence="7">
    <location>
        <begin position="2"/>
        <end position="304"/>
    </location>
</feature>
<reference evidence="8" key="1">
    <citation type="submission" date="2023-05" db="EMBL/GenBank/DDBJ databases">
        <authorList>
            <person name="Stuckert A."/>
        </authorList>
    </citation>
    <scope>NUCLEOTIDE SEQUENCE</scope>
</reference>
<evidence type="ECO:0000313" key="8">
    <source>
        <dbReference type="EMBL" id="CAI9561176.1"/>
    </source>
</evidence>
<feature type="binding site" evidence="5">
    <location>
        <position position="137"/>
    </location>
    <ligand>
        <name>S-adenosyl-L-methionine</name>
        <dbReference type="ChEBI" id="CHEBI:59789"/>
    </ligand>
</feature>
<dbReference type="EMBL" id="CATNWA010011126">
    <property type="protein sequence ID" value="CAI9561176.1"/>
    <property type="molecule type" value="Genomic_DNA"/>
</dbReference>
<dbReference type="Proteomes" id="UP001162483">
    <property type="component" value="Unassembled WGS sequence"/>
</dbReference>
<protein>
    <recommendedName>
        <fullName evidence="7">SAM-dependent MTase RsmB/NOP-type domain-containing protein</fullName>
    </recommendedName>
</protein>